<accession>A0A4U8QBH3</accession>
<dbReference type="EMBL" id="QGQD01000017">
    <property type="protein sequence ID" value="TLD02381.1"/>
    <property type="molecule type" value="Genomic_DNA"/>
</dbReference>
<evidence type="ECO:0000259" key="2">
    <source>
        <dbReference type="Pfam" id="PF01408"/>
    </source>
</evidence>
<dbReference type="GO" id="GO:0033712">
    <property type="term" value="F:1,5-anhydro-D-fructose reductase (1,5-anhydro-D-mannitol-forming) activity"/>
    <property type="evidence" value="ECO:0007669"/>
    <property type="project" value="UniProtKB-EC"/>
</dbReference>
<dbReference type="SUPFAM" id="SSF55347">
    <property type="entry name" value="Glyceraldehyde-3-phosphate dehydrogenase-like, C-terminal domain"/>
    <property type="match status" value="1"/>
</dbReference>
<proteinExistence type="predicted"/>
<keyword evidence="1 4" id="KW-0560">Oxidoreductase</keyword>
<dbReference type="AlphaFoldDB" id="A0A4U8QBH3"/>
<dbReference type="RefSeq" id="WP_138001814.1">
    <property type="nucleotide sequence ID" value="NZ_QGQD01000017.1"/>
</dbReference>
<gene>
    <name evidence="4" type="primary">afr_1</name>
    <name evidence="4" type="ORF">DSM106044_00763</name>
</gene>
<dbReference type="InterPro" id="IPR050463">
    <property type="entry name" value="Gfo/Idh/MocA_oxidrdct_glycsds"/>
</dbReference>
<keyword evidence="5" id="KW-1185">Reference proteome</keyword>
<dbReference type="PANTHER" id="PTHR43818">
    <property type="entry name" value="BCDNA.GH03377"/>
    <property type="match status" value="1"/>
</dbReference>
<feature type="domain" description="Gfo/Idh/MocA-like oxidoreductase N-terminal" evidence="2">
    <location>
        <begin position="4"/>
        <end position="119"/>
    </location>
</feature>
<protein>
    <submittedName>
        <fullName evidence="4">1,5-anhydro-D-fructose reductase</fullName>
        <ecNumber evidence="4">1.1.1.292</ecNumber>
    </submittedName>
</protein>
<dbReference type="InterPro" id="IPR000683">
    <property type="entry name" value="Gfo/Idh/MocA-like_OxRdtase_N"/>
</dbReference>
<dbReference type="SUPFAM" id="SSF51735">
    <property type="entry name" value="NAD(P)-binding Rossmann-fold domains"/>
    <property type="match status" value="1"/>
</dbReference>
<dbReference type="Gene3D" id="3.30.360.10">
    <property type="entry name" value="Dihydrodipicolinate Reductase, domain 2"/>
    <property type="match status" value="1"/>
</dbReference>
<dbReference type="InterPro" id="IPR055170">
    <property type="entry name" value="GFO_IDH_MocA-like_dom"/>
</dbReference>
<dbReference type="Gene3D" id="3.40.50.720">
    <property type="entry name" value="NAD(P)-binding Rossmann-like Domain"/>
    <property type="match status" value="1"/>
</dbReference>
<sequence length="352" mass="38910">MEKVKIGILGLGAISGIYLKNLSSVFRNVEILGIYDLIEEKAEKVQEEYHISKVYKNMEEMLDDPEIEIVLNLTRPLEHYHVTKSALLAGKHVYSEKPLATTFEEGKELVALAKQQNLLLGGAPDTFLGAGIQTCKKIIDSGFIGRPIGAAAFMICHGHESWHPAPEFYYQTGGGPMMDMGPYYLTALVNLMGSVKGLTGIAKKNFEHRVITSEPLYGKTIDVEVPTHYNGILDFESGATATVTTTFDVYYTQQARFEIYGTEGTLIVPDPNTFGGPVKLLSGKENEYRNMPLLFDYSENSRGLGLSNMADALRGLDEFRANGDQMLHVLEIMTAFEKSSNAGSYLELATRI</sequence>
<dbReference type="Proteomes" id="UP000306509">
    <property type="component" value="Unassembled WGS sequence"/>
</dbReference>
<feature type="domain" description="GFO/IDH/MocA-like oxidoreductase" evidence="3">
    <location>
        <begin position="132"/>
        <end position="266"/>
    </location>
</feature>
<dbReference type="InterPro" id="IPR036291">
    <property type="entry name" value="NAD(P)-bd_dom_sf"/>
</dbReference>
<comment type="caution">
    <text evidence="4">The sequence shown here is derived from an EMBL/GenBank/DDBJ whole genome shotgun (WGS) entry which is preliminary data.</text>
</comment>
<organism evidence="4 5">
    <name type="scientific">Robinsoniella peoriensis</name>
    <dbReference type="NCBI Taxonomy" id="180332"/>
    <lineage>
        <taxon>Bacteria</taxon>
        <taxon>Bacillati</taxon>
        <taxon>Bacillota</taxon>
        <taxon>Clostridia</taxon>
        <taxon>Lachnospirales</taxon>
        <taxon>Lachnospiraceae</taxon>
        <taxon>Robinsoniella</taxon>
    </lineage>
</organism>
<evidence type="ECO:0000256" key="1">
    <source>
        <dbReference type="ARBA" id="ARBA00023002"/>
    </source>
</evidence>
<name>A0A4U8QBH3_9FIRM</name>
<evidence type="ECO:0000259" key="3">
    <source>
        <dbReference type="Pfam" id="PF22725"/>
    </source>
</evidence>
<evidence type="ECO:0000313" key="4">
    <source>
        <dbReference type="EMBL" id="TLD02381.1"/>
    </source>
</evidence>
<dbReference type="Pfam" id="PF01408">
    <property type="entry name" value="GFO_IDH_MocA"/>
    <property type="match status" value="1"/>
</dbReference>
<dbReference type="GO" id="GO:0000166">
    <property type="term" value="F:nucleotide binding"/>
    <property type="evidence" value="ECO:0007669"/>
    <property type="project" value="InterPro"/>
</dbReference>
<evidence type="ECO:0000313" key="5">
    <source>
        <dbReference type="Proteomes" id="UP000306509"/>
    </source>
</evidence>
<dbReference type="EC" id="1.1.1.292" evidence="4"/>
<dbReference type="Pfam" id="PF22725">
    <property type="entry name" value="GFO_IDH_MocA_C3"/>
    <property type="match status" value="1"/>
</dbReference>
<dbReference type="STRING" id="180332.GCA_000797495_01242"/>
<reference evidence="4 5" key="1">
    <citation type="journal article" date="2019" name="Anaerobe">
        <title>Detection of Robinsoniella peoriensis in multiple bone samples of a trauma patient.</title>
        <authorList>
            <person name="Schrottner P."/>
            <person name="Hartwich K."/>
            <person name="Bunk B."/>
            <person name="Schober I."/>
            <person name="Helbig S."/>
            <person name="Rudolph W.W."/>
            <person name="Gunzer F."/>
        </authorList>
    </citation>
    <scope>NUCLEOTIDE SEQUENCE [LARGE SCALE GENOMIC DNA]</scope>
    <source>
        <strain evidence="4 5">DSM 106044</strain>
    </source>
</reference>
<dbReference type="PANTHER" id="PTHR43818:SF11">
    <property type="entry name" value="BCDNA.GH03377"/>
    <property type="match status" value="1"/>
</dbReference>